<name>A4C3I0_9GAMM</name>
<keyword evidence="1" id="KW-0732">Signal</keyword>
<evidence type="ECO:0000313" key="2">
    <source>
        <dbReference type="EMBL" id="EAR30112.1"/>
    </source>
</evidence>
<proteinExistence type="predicted"/>
<evidence type="ECO:0000313" key="3">
    <source>
        <dbReference type="Proteomes" id="UP000006201"/>
    </source>
</evidence>
<sequence length="148" mass="16772">MQFYNIPFFKALFLLFFLSSCSYHVALPENISAYTPALKLQVAEPLPVLSCRLIHSVHLEQLKVRSGDNNTSSVGVLRLENIKLDSGFRPAWDLSATLLQPDGKTVKITEHAEFNWHWKRDVMCHHAALHFPVALAALEIKAVQQLLH</sequence>
<feature type="chain" id="PRO_5002665640" description="Orphan protein" evidence="1">
    <location>
        <begin position="27"/>
        <end position="148"/>
    </location>
</feature>
<reference evidence="2 3" key="1">
    <citation type="submission" date="2006-02" db="EMBL/GenBank/DDBJ databases">
        <authorList>
            <person name="Moran M.A."/>
            <person name="Kjelleberg S."/>
            <person name="Egan S."/>
            <person name="Saunders N."/>
            <person name="Thomas T."/>
            <person name="Ferriera S."/>
            <person name="Johnson J."/>
            <person name="Kravitz S."/>
            <person name="Halpern A."/>
            <person name="Remington K."/>
            <person name="Beeson K."/>
            <person name="Tran B."/>
            <person name="Rogers Y.-H."/>
            <person name="Friedman R."/>
            <person name="Venter J.C."/>
        </authorList>
    </citation>
    <scope>NUCLEOTIDE SEQUENCE [LARGE SCALE GENOMIC DNA]</scope>
    <source>
        <strain evidence="2 3">D2</strain>
    </source>
</reference>
<comment type="caution">
    <text evidence="2">The sequence shown here is derived from an EMBL/GenBank/DDBJ whole genome shotgun (WGS) entry which is preliminary data.</text>
</comment>
<evidence type="ECO:0008006" key="4">
    <source>
        <dbReference type="Google" id="ProtNLM"/>
    </source>
</evidence>
<gene>
    <name evidence="2" type="ORF">PTD2_01046</name>
</gene>
<accession>A4C3I0</accession>
<dbReference type="HOGENOM" id="CLU_1757283_0_0_6"/>
<dbReference type="STRING" id="87626.PTD2_01046"/>
<dbReference type="Proteomes" id="UP000006201">
    <property type="component" value="Unassembled WGS sequence"/>
</dbReference>
<dbReference type="EMBL" id="AAOH01000001">
    <property type="protein sequence ID" value="EAR30112.1"/>
    <property type="molecule type" value="Genomic_DNA"/>
</dbReference>
<dbReference type="AlphaFoldDB" id="A4C3I0"/>
<evidence type="ECO:0000256" key="1">
    <source>
        <dbReference type="SAM" id="SignalP"/>
    </source>
</evidence>
<organism evidence="2 3">
    <name type="scientific">Pseudoalteromonas tunicata D2</name>
    <dbReference type="NCBI Taxonomy" id="87626"/>
    <lineage>
        <taxon>Bacteria</taxon>
        <taxon>Pseudomonadati</taxon>
        <taxon>Pseudomonadota</taxon>
        <taxon>Gammaproteobacteria</taxon>
        <taxon>Alteromonadales</taxon>
        <taxon>Pseudoalteromonadaceae</taxon>
        <taxon>Pseudoalteromonas</taxon>
    </lineage>
</organism>
<keyword evidence="3" id="KW-1185">Reference proteome</keyword>
<protein>
    <recommendedName>
        <fullName evidence="4">Orphan protein</fullName>
    </recommendedName>
</protein>
<feature type="signal peptide" evidence="1">
    <location>
        <begin position="1"/>
        <end position="26"/>
    </location>
</feature>
<dbReference type="RefSeq" id="WP_009836413.1">
    <property type="nucleotide sequence ID" value="NZ_AAOH01000001.1"/>
</dbReference>